<reference evidence="4 5" key="1">
    <citation type="submission" date="2023-03" db="EMBL/GenBank/DDBJ databases">
        <title>Novosphingobium cyanobacteriorum sp. nov., isolated from a eutrophic reservoir during the Microcystis bloom period.</title>
        <authorList>
            <person name="Kang M."/>
            <person name="Le V."/>
            <person name="Ko S.-R."/>
            <person name="Lee S.-A."/>
            <person name="Ahn C.-Y."/>
        </authorList>
    </citation>
    <scope>NUCLEOTIDE SEQUENCE [LARGE SCALE GENOMIC DNA]</scope>
    <source>
        <strain evidence="4 5">HBC54</strain>
    </source>
</reference>
<dbReference type="InterPro" id="IPR001647">
    <property type="entry name" value="HTH_TetR"/>
</dbReference>
<dbReference type="Pfam" id="PF00440">
    <property type="entry name" value="TetR_N"/>
    <property type="match status" value="1"/>
</dbReference>
<dbReference type="Proteomes" id="UP001222770">
    <property type="component" value="Unassembled WGS sequence"/>
</dbReference>
<feature type="DNA-binding region" description="H-T-H motif" evidence="2">
    <location>
        <begin position="28"/>
        <end position="47"/>
    </location>
</feature>
<name>A0ABT6CEK3_9SPHN</name>
<dbReference type="SUPFAM" id="SSF46689">
    <property type="entry name" value="Homeodomain-like"/>
    <property type="match status" value="1"/>
</dbReference>
<evidence type="ECO:0000259" key="3">
    <source>
        <dbReference type="PROSITE" id="PS50977"/>
    </source>
</evidence>
<organism evidence="4 5">
    <name type="scientific">Novosphingobium cyanobacteriorum</name>
    <dbReference type="NCBI Taxonomy" id="3024215"/>
    <lineage>
        <taxon>Bacteria</taxon>
        <taxon>Pseudomonadati</taxon>
        <taxon>Pseudomonadota</taxon>
        <taxon>Alphaproteobacteria</taxon>
        <taxon>Sphingomonadales</taxon>
        <taxon>Sphingomonadaceae</taxon>
        <taxon>Novosphingobium</taxon>
    </lineage>
</organism>
<dbReference type="RefSeq" id="WP_277275507.1">
    <property type="nucleotide sequence ID" value="NZ_JAROCY010000003.1"/>
</dbReference>
<comment type="caution">
    <text evidence="4">The sequence shown here is derived from an EMBL/GenBank/DDBJ whole genome shotgun (WGS) entry which is preliminary data.</text>
</comment>
<dbReference type="Gene3D" id="1.10.357.10">
    <property type="entry name" value="Tetracycline Repressor, domain 2"/>
    <property type="match status" value="1"/>
</dbReference>
<accession>A0ABT6CEK3</accession>
<protein>
    <submittedName>
        <fullName evidence="4">TetR/AcrR family transcriptional regulator</fullName>
    </submittedName>
</protein>
<dbReference type="InterPro" id="IPR009057">
    <property type="entry name" value="Homeodomain-like_sf"/>
</dbReference>
<gene>
    <name evidence="4" type="ORF">POM99_03955</name>
</gene>
<dbReference type="EMBL" id="JAROCY010000003">
    <property type="protein sequence ID" value="MDF8332345.1"/>
    <property type="molecule type" value="Genomic_DNA"/>
</dbReference>
<evidence type="ECO:0000256" key="2">
    <source>
        <dbReference type="PROSITE-ProRule" id="PRU00335"/>
    </source>
</evidence>
<dbReference type="PROSITE" id="PS50977">
    <property type="entry name" value="HTH_TETR_2"/>
    <property type="match status" value="1"/>
</dbReference>
<keyword evidence="5" id="KW-1185">Reference proteome</keyword>
<evidence type="ECO:0000313" key="5">
    <source>
        <dbReference type="Proteomes" id="UP001222770"/>
    </source>
</evidence>
<evidence type="ECO:0000256" key="1">
    <source>
        <dbReference type="ARBA" id="ARBA00023125"/>
    </source>
</evidence>
<sequence>MAPNPEKREALEARLAAHVLAHGLGQTSLRQLAAAAGTSDRMLLYYYADKAALLGAVLTRLAADMANGLAAALPAGDRLPAADLLARVGALAAQPGFRPYMSLWAEIAAEAGRGAQPFAMIATTIAGGFVYWVDERLAEPDPVRRRDLAALLIAVIDGAALLAPLGDGAIATRAMGALQGLLAAS</sequence>
<evidence type="ECO:0000313" key="4">
    <source>
        <dbReference type="EMBL" id="MDF8332345.1"/>
    </source>
</evidence>
<proteinExistence type="predicted"/>
<keyword evidence="1 2" id="KW-0238">DNA-binding</keyword>
<feature type="domain" description="HTH tetR-type" evidence="3">
    <location>
        <begin position="5"/>
        <end position="65"/>
    </location>
</feature>